<dbReference type="OMA" id="CTSHAYE"/>
<protein>
    <submittedName>
        <fullName evidence="3">Uncharacterized protein LOC103059131</fullName>
    </submittedName>
</protein>
<feature type="chain" id="PRO_5039954040" evidence="1">
    <location>
        <begin position="22"/>
        <end position="221"/>
    </location>
</feature>
<proteinExistence type="predicted"/>
<sequence>MGHTWLILFLALGTALLGSDGGEELATEAPRALCPLDDDLAASQEGELLVPRFSNCMLRCASHAYQAYRAVLATGSVKSTVSLKLNEGRQGAQDEFCWMLHLRCQRGVRLTKAFVLLNLEQPLDRSRPFPFRLLLTAPSLPHHLLQPCSRRRDTRLLNGEACGIRFDVTEPFRSAEGGRDAELCVKVVCPLEKDVCEALQFSLRCPPFLATLWRSLPRPDR</sequence>
<dbReference type="KEGG" id="pbi:103059131"/>
<gene>
    <name evidence="3" type="primary">LOC103059131</name>
</gene>
<organism evidence="2 3">
    <name type="scientific">Python bivittatus</name>
    <name type="common">Burmese python</name>
    <name type="synonym">Python molurus bivittatus</name>
    <dbReference type="NCBI Taxonomy" id="176946"/>
    <lineage>
        <taxon>Eukaryota</taxon>
        <taxon>Metazoa</taxon>
        <taxon>Chordata</taxon>
        <taxon>Craniata</taxon>
        <taxon>Vertebrata</taxon>
        <taxon>Euteleostomi</taxon>
        <taxon>Lepidosauria</taxon>
        <taxon>Squamata</taxon>
        <taxon>Bifurcata</taxon>
        <taxon>Unidentata</taxon>
        <taxon>Episquamata</taxon>
        <taxon>Toxicofera</taxon>
        <taxon>Serpentes</taxon>
        <taxon>Henophidia</taxon>
        <taxon>Pythonidae</taxon>
        <taxon>Python</taxon>
    </lineage>
</organism>
<evidence type="ECO:0000313" key="2">
    <source>
        <dbReference type="Proteomes" id="UP000695026"/>
    </source>
</evidence>
<dbReference type="OrthoDB" id="9929604at2759"/>
<keyword evidence="1" id="KW-0732">Signal</keyword>
<dbReference type="GeneID" id="103059131"/>
<evidence type="ECO:0000313" key="3">
    <source>
        <dbReference type="RefSeq" id="XP_007440957.1"/>
    </source>
</evidence>
<feature type="signal peptide" evidence="1">
    <location>
        <begin position="1"/>
        <end position="21"/>
    </location>
</feature>
<dbReference type="Proteomes" id="UP000695026">
    <property type="component" value="Unplaced"/>
</dbReference>
<accession>A0A9F2R9H3</accession>
<dbReference type="AlphaFoldDB" id="A0A9F2R9H3"/>
<keyword evidence="2" id="KW-1185">Reference proteome</keyword>
<evidence type="ECO:0000256" key="1">
    <source>
        <dbReference type="SAM" id="SignalP"/>
    </source>
</evidence>
<name>A0A9F2R9H3_PYTBI</name>
<dbReference type="RefSeq" id="XP_007440957.1">
    <property type="nucleotide sequence ID" value="XM_007440895.3"/>
</dbReference>
<reference evidence="3" key="1">
    <citation type="submission" date="2025-08" db="UniProtKB">
        <authorList>
            <consortium name="RefSeq"/>
        </authorList>
    </citation>
    <scope>IDENTIFICATION</scope>
    <source>
        <tissue evidence="3">Liver</tissue>
    </source>
</reference>